<evidence type="ECO:0000256" key="5">
    <source>
        <dbReference type="ARBA" id="ARBA00023239"/>
    </source>
</evidence>
<evidence type="ECO:0000256" key="1">
    <source>
        <dbReference type="ARBA" id="ARBA00022475"/>
    </source>
</evidence>
<feature type="transmembrane region" description="Helical" evidence="7">
    <location>
        <begin position="43"/>
        <end position="63"/>
    </location>
</feature>
<dbReference type="InterPro" id="IPR003770">
    <property type="entry name" value="MLTG-like"/>
</dbReference>
<dbReference type="EMBL" id="MHRA01000004">
    <property type="protein sequence ID" value="OHA16058.1"/>
    <property type="molecule type" value="Genomic_DNA"/>
</dbReference>
<comment type="similarity">
    <text evidence="7">Belongs to the transglycosylase MltG family.</text>
</comment>
<sequence length="346" mass="39111">MNKEPNFPLSSPHNSPEGQGEFGSPEGEQEDILRYRKVSVPKIILFSASIIFLLLVYLISAPFDFPINKIITVQEGATLKETAVYFKQERLIRSSNLFDILIRYSGHEKEIKAGKYVFSRPISSVGLTRRLIKGDYGVPAVKITIPEGSTVKNINKIFAAKGFENFEIKEDGVEGYLFPDTYFFSPGATAEEAAEKMTENLKSKITPDLERAILESKRTFSQILTMASLIEKEAAKTEDRRIISGILWKRFDKKMPLQVDAAFVYAIGKNTYELTAEDLKIDSPYNTYKYIGLPPAPICNPGLDAISAAIFPETPPYWYYLSDKEGNIYYGKTFEEHKINKAKHLK</sequence>
<evidence type="ECO:0000313" key="9">
    <source>
        <dbReference type="EMBL" id="OHA16058.1"/>
    </source>
</evidence>
<name>A0A1G2LWP5_9BACT</name>
<evidence type="ECO:0000256" key="6">
    <source>
        <dbReference type="ARBA" id="ARBA00023316"/>
    </source>
</evidence>
<reference evidence="9 10" key="1">
    <citation type="journal article" date="2016" name="Nat. Commun.">
        <title>Thousands of microbial genomes shed light on interconnected biogeochemical processes in an aquifer system.</title>
        <authorList>
            <person name="Anantharaman K."/>
            <person name="Brown C.T."/>
            <person name="Hug L.A."/>
            <person name="Sharon I."/>
            <person name="Castelle C.J."/>
            <person name="Probst A.J."/>
            <person name="Thomas B.C."/>
            <person name="Singh A."/>
            <person name="Wilkins M.J."/>
            <person name="Karaoz U."/>
            <person name="Brodie E.L."/>
            <person name="Williams K.H."/>
            <person name="Hubbard S.S."/>
            <person name="Banfield J.F."/>
        </authorList>
    </citation>
    <scope>NUCLEOTIDE SEQUENCE [LARGE SCALE GENOMIC DNA]</scope>
</reference>
<feature type="site" description="Important for catalytic activity" evidence="7">
    <location>
        <position position="233"/>
    </location>
</feature>
<keyword evidence="4 7" id="KW-0472">Membrane</keyword>
<proteinExistence type="inferred from homology"/>
<protein>
    <recommendedName>
        <fullName evidence="7">Endolytic murein transglycosylase</fullName>
        <ecNumber evidence="7">4.2.2.29</ecNumber>
    </recommendedName>
    <alternativeName>
        <fullName evidence="7">Peptidoglycan lytic transglycosylase</fullName>
    </alternativeName>
    <alternativeName>
        <fullName evidence="7">Peptidoglycan polymerization terminase</fullName>
    </alternativeName>
</protein>
<dbReference type="Proteomes" id="UP000178116">
    <property type="component" value="Unassembled WGS sequence"/>
</dbReference>
<evidence type="ECO:0000256" key="3">
    <source>
        <dbReference type="ARBA" id="ARBA00022989"/>
    </source>
</evidence>
<dbReference type="GO" id="GO:0008932">
    <property type="term" value="F:lytic endotransglycosylase activity"/>
    <property type="evidence" value="ECO:0007669"/>
    <property type="project" value="UniProtKB-UniRule"/>
</dbReference>
<keyword evidence="6 7" id="KW-0961">Cell wall biogenesis/degradation</keyword>
<keyword evidence="1 7" id="KW-1003">Cell membrane</keyword>
<feature type="region of interest" description="Disordered" evidence="8">
    <location>
        <begin position="1"/>
        <end position="26"/>
    </location>
</feature>
<evidence type="ECO:0000256" key="7">
    <source>
        <dbReference type="HAMAP-Rule" id="MF_02065"/>
    </source>
</evidence>
<dbReference type="PANTHER" id="PTHR30518">
    <property type="entry name" value="ENDOLYTIC MUREIN TRANSGLYCOSYLASE"/>
    <property type="match status" value="1"/>
</dbReference>
<comment type="caution">
    <text evidence="9">The sequence shown here is derived from an EMBL/GenBank/DDBJ whole genome shotgun (WGS) entry which is preliminary data.</text>
</comment>
<evidence type="ECO:0000256" key="8">
    <source>
        <dbReference type="SAM" id="MobiDB-lite"/>
    </source>
</evidence>
<evidence type="ECO:0000256" key="4">
    <source>
        <dbReference type="ARBA" id="ARBA00023136"/>
    </source>
</evidence>
<dbReference type="PANTHER" id="PTHR30518:SF2">
    <property type="entry name" value="ENDOLYTIC MUREIN TRANSGLYCOSYLASE"/>
    <property type="match status" value="1"/>
</dbReference>
<comment type="subcellular location">
    <subcellularLocation>
        <location evidence="7">Cell membrane</location>
        <topology evidence="7">Single-pass membrane protein</topology>
    </subcellularLocation>
</comment>
<accession>A0A1G2LWP5</accession>
<dbReference type="HAMAP" id="MF_02065">
    <property type="entry name" value="MltG"/>
    <property type="match status" value="1"/>
</dbReference>
<keyword evidence="2 7" id="KW-0812">Transmembrane</keyword>
<gene>
    <name evidence="7" type="primary">mltG</name>
    <name evidence="9" type="ORF">A3A10_01265</name>
</gene>
<dbReference type="EC" id="4.2.2.29" evidence="7"/>
<dbReference type="AlphaFoldDB" id="A0A1G2LWP5"/>
<comment type="catalytic activity">
    <reaction evidence="7">
        <text>a peptidoglycan chain = a peptidoglycan chain with N-acetyl-1,6-anhydromuramyl-[peptide] at the reducing end + a peptidoglycan chain with N-acetylglucosamine at the non-reducing end.</text>
        <dbReference type="EC" id="4.2.2.29"/>
    </reaction>
</comment>
<evidence type="ECO:0000313" key="10">
    <source>
        <dbReference type="Proteomes" id="UP000178116"/>
    </source>
</evidence>
<feature type="compositionally biased region" description="Polar residues" evidence="8">
    <location>
        <begin position="8"/>
        <end position="17"/>
    </location>
</feature>
<evidence type="ECO:0000256" key="2">
    <source>
        <dbReference type="ARBA" id="ARBA00022692"/>
    </source>
</evidence>
<comment type="function">
    <text evidence="7">Functions as a peptidoglycan terminase that cleaves nascent peptidoglycan strands endolytically to terminate their elongation.</text>
</comment>
<dbReference type="GO" id="GO:0005886">
    <property type="term" value="C:plasma membrane"/>
    <property type="evidence" value="ECO:0007669"/>
    <property type="project" value="UniProtKB-SubCell"/>
</dbReference>
<keyword evidence="3 7" id="KW-1133">Transmembrane helix</keyword>
<dbReference type="GO" id="GO:0009252">
    <property type="term" value="P:peptidoglycan biosynthetic process"/>
    <property type="evidence" value="ECO:0007669"/>
    <property type="project" value="UniProtKB-UniRule"/>
</dbReference>
<dbReference type="Pfam" id="PF02618">
    <property type="entry name" value="YceG"/>
    <property type="match status" value="1"/>
</dbReference>
<keyword evidence="5 7" id="KW-0456">Lyase</keyword>
<dbReference type="NCBIfam" id="TIGR00247">
    <property type="entry name" value="endolytic transglycosylase MltG"/>
    <property type="match status" value="1"/>
</dbReference>
<dbReference type="Gene3D" id="3.30.1490.480">
    <property type="entry name" value="Endolytic murein transglycosylase"/>
    <property type="match status" value="1"/>
</dbReference>
<dbReference type="GO" id="GO:0071555">
    <property type="term" value="P:cell wall organization"/>
    <property type="evidence" value="ECO:0007669"/>
    <property type="project" value="UniProtKB-KW"/>
</dbReference>
<organism evidence="9 10">
    <name type="scientific">Candidatus Tagabacteria bacterium RIFCSPLOWO2_01_FULL_42_9</name>
    <dbReference type="NCBI Taxonomy" id="1802296"/>
    <lineage>
        <taxon>Bacteria</taxon>
        <taxon>Candidatus Tagaibacteriota</taxon>
    </lineage>
</organism>